<feature type="compositionally biased region" description="Basic and acidic residues" evidence="1">
    <location>
        <begin position="55"/>
        <end position="65"/>
    </location>
</feature>
<feature type="compositionally biased region" description="Basic and acidic residues" evidence="1">
    <location>
        <begin position="1"/>
        <end position="14"/>
    </location>
</feature>
<organism evidence="2 3">
    <name type="scientific">Vicia faba</name>
    <name type="common">Broad bean</name>
    <name type="synonym">Faba vulgaris</name>
    <dbReference type="NCBI Taxonomy" id="3906"/>
    <lineage>
        <taxon>Eukaryota</taxon>
        <taxon>Viridiplantae</taxon>
        <taxon>Streptophyta</taxon>
        <taxon>Embryophyta</taxon>
        <taxon>Tracheophyta</taxon>
        <taxon>Spermatophyta</taxon>
        <taxon>Magnoliopsida</taxon>
        <taxon>eudicotyledons</taxon>
        <taxon>Gunneridae</taxon>
        <taxon>Pentapetalae</taxon>
        <taxon>rosids</taxon>
        <taxon>fabids</taxon>
        <taxon>Fabales</taxon>
        <taxon>Fabaceae</taxon>
        <taxon>Papilionoideae</taxon>
        <taxon>50 kb inversion clade</taxon>
        <taxon>NPAAA clade</taxon>
        <taxon>Hologalegina</taxon>
        <taxon>IRL clade</taxon>
        <taxon>Fabeae</taxon>
        <taxon>Vicia</taxon>
    </lineage>
</organism>
<name>A0AAV0ZW95_VICFA</name>
<protein>
    <submittedName>
        <fullName evidence="2">Uncharacterized protein</fullName>
    </submittedName>
</protein>
<reference evidence="2 3" key="1">
    <citation type="submission" date="2023-01" db="EMBL/GenBank/DDBJ databases">
        <authorList>
            <person name="Kreplak J."/>
        </authorList>
    </citation>
    <scope>NUCLEOTIDE SEQUENCE [LARGE SCALE GENOMIC DNA]</scope>
</reference>
<evidence type="ECO:0000313" key="2">
    <source>
        <dbReference type="EMBL" id="CAI8600765.1"/>
    </source>
</evidence>
<evidence type="ECO:0000313" key="3">
    <source>
        <dbReference type="Proteomes" id="UP001157006"/>
    </source>
</evidence>
<evidence type="ECO:0000256" key="1">
    <source>
        <dbReference type="SAM" id="MobiDB-lite"/>
    </source>
</evidence>
<dbReference type="AlphaFoldDB" id="A0AAV0ZW95"/>
<dbReference type="Proteomes" id="UP001157006">
    <property type="component" value="Chromosome 2"/>
</dbReference>
<feature type="compositionally biased region" description="Basic and acidic residues" evidence="1">
    <location>
        <begin position="35"/>
        <end position="48"/>
    </location>
</feature>
<keyword evidence="3" id="KW-1185">Reference proteome</keyword>
<gene>
    <name evidence="2" type="ORF">VFH_II239760</name>
</gene>
<dbReference type="EMBL" id="OX451737">
    <property type="protein sequence ID" value="CAI8600765.1"/>
    <property type="molecule type" value="Genomic_DNA"/>
</dbReference>
<proteinExistence type="predicted"/>
<feature type="region of interest" description="Disordered" evidence="1">
    <location>
        <begin position="1"/>
        <end position="74"/>
    </location>
</feature>
<sequence>MERLKEKNKGHQSLDDGENYGQCNELSDETINGVHFKDSEEERMHNFDEDFDEGSSERDNGRSDVDGATPSEPHILSFATTEMEEEYVIEENYMNDELDSRVEEDSCKDKLVVIMFNEEEPIKKDFIFKVRMKFSSLKKFKKTILEYNVLNGRENNNKMKLNGVVSDGRLRFATEITGYRAFKSRKIARQIVEGDSSKQYSLLWSYGIELRMASP</sequence>
<accession>A0AAV0ZW95</accession>